<sequence>MDKEALEHLKILHTSEIDARDGYEAANEHAEDDKLIPVFTDMIGLHELNAQEIAAVLTGFGEKASPDGSFMGAVHRAIVNVRALFQGLDDGVPPGLIEEERRNVEKFNAALKIATFPIPIEALLTAQRDRLQQKIAELETRVSASLHA</sequence>
<protein>
    <submittedName>
        <fullName evidence="1">Uncharacterized protein</fullName>
    </submittedName>
</protein>
<dbReference type="RefSeq" id="WP_104508079.1">
    <property type="nucleotide sequence ID" value="NZ_JACIGC010000004.1"/>
</dbReference>
<gene>
    <name evidence="1" type="ORF">CCR94_11675</name>
</gene>
<dbReference type="OrthoDB" id="7723758at2"/>
<reference evidence="1 2" key="1">
    <citation type="journal article" date="2018" name="Arch. Microbiol.">
        <title>New insights into the metabolic potential of the phototrophic purple bacterium Rhodopila globiformis DSM 161(T) from its draft genome sequence and evidence for a vanadium-dependent nitrogenase.</title>
        <authorList>
            <person name="Imhoff J.F."/>
            <person name="Rahn T."/>
            <person name="Kunzel S."/>
            <person name="Neulinger S.C."/>
        </authorList>
    </citation>
    <scope>NUCLEOTIDE SEQUENCE [LARGE SCALE GENOMIC DNA]</scope>
    <source>
        <strain evidence="1 2">DSM 16996</strain>
    </source>
</reference>
<dbReference type="EMBL" id="NHSJ01000073">
    <property type="protein sequence ID" value="PPQ30768.1"/>
    <property type="molecule type" value="Genomic_DNA"/>
</dbReference>
<organism evidence="1 2">
    <name type="scientific">Rhodoblastus sphagnicola</name>
    <dbReference type="NCBI Taxonomy" id="333368"/>
    <lineage>
        <taxon>Bacteria</taxon>
        <taxon>Pseudomonadati</taxon>
        <taxon>Pseudomonadota</taxon>
        <taxon>Alphaproteobacteria</taxon>
        <taxon>Hyphomicrobiales</taxon>
        <taxon>Rhodoblastaceae</taxon>
        <taxon>Rhodoblastus</taxon>
    </lineage>
</organism>
<dbReference type="InterPro" id="IPR012347">
    <property type="entry name" value="Ferritin-like"/>
</dbReference>
<keyword evidence="2" id="KW-1185">Reference proteome</keyword>
<dbReference type="AlphaFoldDB" id="A0A2S6N831"/>
<comment type="caution">
    <text evidence="1">The sequence shown here is derived from an EMBL/GenBank/DDBJ whole genome shotgun (WGS) entry which is preliminary data.</text>
</comment>
<name>A0A2S6N831_9HYPH</name>
<dbReference type="Pfam" id="PF09537">
    <property type="entry name" value="DUF2383"/>
    <property type="match status" value="1"/>
</dbReference>
<dbReference type="Proteomes" id="UP000239089">
    <property type="component" value="Unassembled WGS sequence"/>
</dbReference>
<proteinExistence type="predicted"/>
<dbReference type="Gene3D" id="1.20.1260.10">
    <property type="match status" value="1"/>
</dbReference>
<evidence type="ECO:0000313" key="1">
    <source>
        <dbReference type="EMBL" id="PPQ30768.1"/>
    </source>
</evidence>
<dbReference type="InterPro" id="IPR019052">
    <property type="entry name" value="DUF2383"/>
</dbReference>
<accession>A0A2S6N831</accession>
<evidence type="ECO:0000313" key="2">
    <source>
        <dbReference type="Proteomes" id="UP000239089"/>
    </source>
</evidence>